<gene>
    <name evidence="2" type="ORF">FC82_GL003347</name>
</gene>
<evidence type="ECO:0000256" key="1">
    <source>
        <dbReference type="SAM" id="MobiDB-lite"/>
    </source>
</evidence>
<dbReference type="STRING" id="33960.TY91_13850"/>
<proteinExistence type="predicted"/>
<evidence type="ECO:0000313" key="2">
    <source>
        <dbReference type="EMBL" id="KRM74679.1"/>
    </source>
</evidence>
<dbReference type="EMBL" id="AYYR01000074">
    <property type="protein sequence ID" value="KRM74679.1"/>
    <property type="molecule type" value="Genomic_DNA"/>
</dbReference>
<sequence>MLIGLGVLTFVGMHQLMSQQSHKKQLQVYHLRQKYETLIPASDPNTKQKKSTNQEKKAKKTKTSESSSSLNDPKNSASQARPNQPEASRQSQSQPENDSKTSESIIARLPDEPSRQKSEHA</sequence>
<dbReference type="Proteomes" id="UP000051845">
    <property type="component" value="Unassembled WGS sequence"/>
</dbReference>
<dbReference type="AlphaFoldDB" id="A0A0R2B690"/>
<evidence type="ECO:0000313" key="3">
    <source>
        <dbReference type="Proteomes" id="UP000051845"/>
    </source>
</evidence>
<feature type="compositionally biased region" description="Basic and acidic residues" evidence="1">
    <location>
        <begin position="109"/>
        <end position="121"/>
    </location>
</feature>
<organism evidence="2 3">
    <name type="scientific">Secundilactobacillus collinoides DSM 20515 = JCM 1123</name>
    <dbReference type="NCBI Taxonomy" id="1423733"/>
    <lineage>
        <taxon>Bacteria</taxon>
        <taxon>Bacillati</taxon>
        <taxon>Bacillota</taxon>
        <taxon>Bacilli</taxon>
        <taxon>Lactobacillales</taxon>
        <taxon>Lactobacillaceae</taxon>
        <taxon>Secundilactobacillus</taxon>
    </lineage>
</organism>
<accession>A0A0R2B690</accession>
<protein>
    <submittedName>
        <fullName evidence="2">Uncharacterized protein</fullName>
    </submittedName>
</protein>
<feature type="compositionally biased region" description="Polar residues" evidence="1">
    <location>
        <begin position="70"/>
        <end position="96"/>
    </location>
</feature>
<name>A0A0R2B690_SECCO</name>
<reference evidence="2 3" key="1">
    <citation type="journal article" date="2015" name="Genome Announc.">
        <title>Expanding the biotechnology potential of lactobacilli through comparative genomics of 213 strains and associated genera.</title>
        <authorList>
            <person name="Sun Z."/>
            <person name="Harris H.M."/>
            <person name="McCann A."/>
            <person name="Guo C."/>
            <person name="Argimon S."/>
            <person name="Zhang W."/>
            <person name="Yang X."/>
            <person name="Jeffery I.B."/>
            <person name="Cooney J.C."/>
            <person name="Kagawa T.F."/>
            <person name="Liu W."/>
            <person name="Song Y."/>
            <person name="Salvetti E."/>
            <person name="Wrobel A."/>
            <person name="Rasinkangas P."/>
            <person name="Parkhill J."/>
            <person name="Rea M.C."/>
            <person name="O'Sullivan O."/>
            <person name="Ritari J."/>
            <person name="Douillard F.P."/>
            <person name="Paul Ross R."/>
            <person name="Yang R."/>
            <person name="Briner A.E."/>
            <person name="Felis G.E."/>
            <person name="de Vos W.M."/>
            <person name="Barrangou R."/>
            <person name="Klaenhammer T.R."/>
            <person name="Caufield P.W."/>
            <person name="Cui Y."/>
            <person name="Zhang H."/>
            <person name="O'Toole P.W."/>
        </authorList>
    </citation>
    <scope>NUCLEOTIDE SEQUENCE [LARGE SCALE GENOMIC DNA]</scope>
    <source>
        <strain evidence="2 3">DSM 20515</strain>
    </source>
</reference>
<dbReference type="PATRIC" id="fig|1423733.4.peg.3473"/>
<comment type="caution">
    <text evidence="2">The sequence shown here is derived from an EMBL/GenBank/DDBJ whole genome shotgun (WGS) entry which is preliminary data.</text>
</comment>
<feature type="region of interest" description="Disordered" evidence="1">
    <location>
        <begin position="37"/>
        <end position="121"/>
    </location>
</feature>